<evidence type="ECO:0000313" key="1">
    <source>
        <dbReference type="EMBL" id="ESJ95649.1"/>
    </source>
</evidence>
<organism evidence="1 2">
    <name type="scientific">Acinetobacter lwoffii NCTC 5866 = CIP 64.10 = NIPH 512</name>
    <dbReference type="NCBI Taxonomy" id="981327"/>
    <lineage>
        <taxon>Bacteria</taxon>
        <taxon>Pseudomonadati</taxon>
        <taxon>Pseudomonadota</taxon>
        <taxon>Gammaproteobacteria</taxon>
        <taxon>Moraxellales</taxon>
        <taxon>Moraxellaceae</taxon>
        <taxon>Acinetobacter</taxon>
    </lineage>
</organism>
<dbReference type="EMBL" id="AYHO01000002">
    <property type="protein sequence ID" value="ESJ95649.1"/>
    <property type="molecule type" value="Genomic_DNA"/>
</dbReference>
<sequence>MFINGYAVYSNITQVAGLLNCYTRVAGETRKMGVVKSNVKVVLCDQNGVYQRSVRSDRDARYSFTGCAKNTQYTIIAFDPERDFNAVIQANVVAK</sequence>
<evidence type="ECO:0000313" key="2">
    <source>
        <dbReference type="Proteomes" id="UP000018465"/>
    </source>
</evidence>
<reference evidence="1 2" key="1">
    <citation type="submission" date="2013-10" db="EMBL/GenBank/DDBJ databases">
        <title>The Genome Sequence of Acinetobacter lwoffii NIPH 512.</title>
        <authorList>
            <consortium name="The Broad Institute Genomics Platform"/>
            <consortium name="The Broad Institute Genome Sequencing Center for Infectious Disease"/>
            <person name="Cerqueira G."/>
            <person name="Feldgarden M."/>
            <person name="Courvalin P."/>
            <person name="Grillot-Courvalin C."/>
            <person name="Clermont D."/>
            <person name="Rocha E."/>
            <person name="Yoon E.-J."/>
            <person name="Nemec A."/>
            <person name="Young S.K."/>
            <person name="Zeng Q."/>
            <person name="Gargeya S."/>
            <person name="Fitzgerald M."/>
            <person name="Abouelleil A."/>
            <person name="Alvarado L."/>
            <person name="Berlin A.M."/>
            <person name="Chapman S.B."/>
            <person name="Gainer-Dewar J."/>
            <person name="Goldberg J."/>
            <person name="Gnerre S."/>
            <person name="Griggs A."/>
            <person name="Gujja S."/>
            <person name="Hansen M."/>
            <person name="Howarth C."/>
            <person name="Imamovic A."/>
            <person name="Ireland A."/>
            <person name="Larimer J."/>
            <person name="McCowan C."/>
            <person name="Murphy C."/>
            <person name="Pearson M."/>
            <person name="Poon T.W."/>
            <person name="Priest M."/>
            <person name="Roberts A."/>
            <person name="Saif S."/>
            <person name="Shea T."/>
            <person name="Sykes S."/>
            <person name="Wortman J."/>
            <person name="Nusbaum C."/>
            <person name="Birren B."/>
        </authorList>
    </citation>
    <scope>NUCLEOTIDE SEQUENCE [LARGE SCALE GENOMIC DNA]</scope>
    <source>
        <strain evidence="1 2">NIPH 512</strain>
    </source>
</reference>
<name>A0ABN0PYS7_ACILW</name>
<evidence type="ECO:0008006" key="3">
    <source>
        <dbReference type="Google" id="ProtNLM"/>
    </source>
</evidence>
<comment type="caution">
    <text evidence="1">The sequence shown here is derived from an EMBL/GenBank/DDBJ whole genome shotgun (WGS) entry which is preliminary data.</text>
</comment>
<dbReference type="Proteomes" id="UP000018465">
    <property type="component" value="Unassembled WGS sequence"/>
</dbReference>
<accession>A0ABN0PYS7</accession>
<protein>
    <recommendedName>
        <fullName evidence="3">Carboxypeptidase regulatory-like domain-containing protein</fullName>
    </recommendedName>
</protein>
<proteinExistence type="predicted"/>
<gene>
    <name evidence="1" type="ORF">P800_00463</name>
</gene>
<keyword evidence="2" id="KW-1185">Reference proteome</keyword>
<dbReference type="RefSeq" id="WP_004646466.1">
    <property type="nucleotide sequence ID" value="NZ_KI530561.1"/>
</dbReference>